<dbReference type="PANTHER" id="PTHR38110:SF1">
    <property type="entry name" value="THIOESTERASE DOMAIN-CONTAINING PROTEIN"/>
    <property type="match status" value="1"/>
</dbReference>
<dbReference type="InterPro" id="IPR042171">
    <property type="entry name" value="Acyl-CoA_hotdog"/>
</dbReference>
<feature type="domain" description="Acyl-CoA thioesterase-like C-terminal" evidence="2">
    <location>
        <begin position="131"/>
        <end position="254"/>
    </location>
</feature>
<dbReference type="Proteomes" id="UP000272400">
    <property type="component" value="Unassembled WGS sequence"/>
</dbReference>
<protein>
    <submittedName>
        <fullName evidence="3">Acyl-CoA thioesterase</fullName>
    </submittedName>
</protein>
<comment type="caution">
    <text evidence="3">The sequence shown here is derived from an EMBL/GenBank/DDBJ whole genome shotgun (WGS) entry which is preliminary data.</text>
</comment>
<evidence type="ECO:0000313" key="4">
    <source>
        <dbReference type="Proteomes" id="UP000272400"/>
    </source>
</evidence>
<organism evidence="3 4">
    <name type="scientific">Actinocorallia herbida</name>
    <dbReference type="NCBI Taxonomy" id="58109"/>
    <lineage>
        <taxon>Bacteria</taxon>
        <taxon>Bacillati</taxon>
        <taxon>Actinomycetota</taxon>
        <taxon>Actinomycetes</taxon>
        <taxon>Streptosporangiales</taxon>
        <taxon>Thermomonosporaceae</taxon>
        <taxon>Actinocorallia</taxon>
    </lineage>
</organism>
<dbReference type="InterPro" id="IPR049450">
    <property type="entry name" value="ACOT8-like_C"/>
</dbReference>
<dbReference type="InterPro" id="IPR052389">
    <property type="entry name" value="Sec_Metab_Biosynth-Assoc"/>
</dbReference>
<evidence type="ECO:0000259" key="1">
    <source>
        <dbReference type="Pfam" id="PF13622"/>
    </source>
</evidence>
<dbReference type="PANTHER" id="PTHR38110">
    <property type="entry name" value="CHROMOSOME 23, WHOLE GENOME SHOTGUN SEQUENCE"/>
    <property type="match status" value="1"/>
</dbReference>
<dbReference type="OrthoDB" id="5418286at2"/>
<gene>
    <name evidence="3" type="ORF">EDD29_7520</name>
</gene>
<dbReference type="AlphaFoldDB" id="A0A3N1D8I4"/>
<dbReference type="Pfam" id="PF20789">
    <property type="entry name" value="4HBT_3C"/>
    <property type="match status" value="1"/>
</dbReference>
<accession>A0A3N1D8I4</accession>
<dbReference type="SUPFAM" id="SSF54637">
    <property type="entry name" value="Thioesterase/thiol ester dehydrase-isomerase"/>
    <property type="match status" value="2"/>
</dbReference>
<dbReference type="Gene3D" id="2.40.160.210">
    <property type="entry name" value="Acyl-CoA thioesterase, double hotdog domain"/>
    <property type="match status" value="1"/>
</dbReference>
<evidence type="ECO:0000259" key="2">
    <source>
        <dbReference type="Pfam" id="PF20789"/>
    </source>
</evidence>
<dbReference type="InterPro" id="IPR029069">
    <property type="entry name" value="HotDog_dom_sf"/>
</dbReference>
<dbReference type="RefSeq" id="WP_123668847.1">
    <property type="nucleotide sequence ID" value="NZ_RJKE01000001.1"/>
</dbReference>
<evidence type="ECO:0000313" key="3">
    <source>
        <dbReference type="EMBL" id="ROO89811.1"/>
    </source>
</evidence>
<name>A0A3N1D8I4_9ACTN</name>
<keyword evidence="4" id="KW-1185">Reference proteome</keyword>
<proteinExistence type="predicted"/>
<dbReference type="InterPro" id="IPR049449">
    <property type="entry name" value="TesB_ACOT8-like_N"/>
</dbReference>
<reference evidence="3 4" key="1">
    <citation type="submission" date="2018-11" db="EMBL/GenBank/DDBJ databases">
        <title>Sequencing the genomes of 1000 actinobacteria strains.</title>
        <authorList>
            <person name="Klenk H.-P."/>
        </authorList>
    </citation>
    <scope>NUCLEOTIDE SEQUENCE [LARGE SCALE GENOMIC DNA]</scope>
    <source>
        <strain evidence="3 4">DSM 44254</strain>
    </source>
</reference>
<feature type="domain" description="Acyl-CoA thioesterase-like N-terminal HotDog" evidence="1">
    <location>
        <begin position="25"/>
        <end position="105"/>
    </location>
</feature>
<dbReference type="EMBL" id="RJKE01000001">
    <property type="protein sequence ID" value="ROO89811.1"/>
    <property type="molecule type" value="Genomic_DNA"/>
</dbReference>
<dbReference type="Pfam" id="PF13622">
    <property type="entry name" value="4HBT_3"/>
    <property type="match status" value="1"/>
</dbReference>
<sequence length="263" mass="28176">MTTYHEATSVTPLGEGKYAARLAEEYSFGEAVNGGYLMGVLLRAAVAESPHAHPLTTAASFLRPGQPGPAEIVVETRKTGRTAATSRVSLTQHGRPIVDAMVTTGTLDPASEPAYQGARPAMPPVEECRPSGHDTSGFVAQVDMRFDPAVMGWLDGEPSGRPEMRAYFRLADGADPDPYVLAIALDALVPVVANTGHTGWSPTVDLTWHLRALPAPGWLTVHGSGRLVRDGWNDEDVEIWDSAGTLVAQSRQLARTARARTRK</sequence>